<accession>A0ABT3WYE4</accession>
<keyword evidence="3" id="KW-1185">Reference proteome</keyword>
<reference evidence="2 3" key="1">
    <citation type="submission" date="2022-11" db="EMBL/GenBank/DDBJ databases">
        <title>Study of microbial diversity in lake waters.</title>
        <authorList>
            <person name="Zhang J."/>
        </authorList>
    </citation>
    <scope>NUCLEOTIDE SEQUENCE [LARGE SCALE GENOMIC DNA]</scope>
    <source>
        <strain evidence="2 3">DT12</strain>
    </source>
</reference>
<comment type="caution">
    <text evidence="2">The sequence shown here is derived from an EMBL/GenBank/DDBJ whole genome shotgun (WGS) entry which is preliminary data.</text>
</comment>
<dbReference type="EMBL" id="JAPMLT010000002">
    <property type="protein sequence ID" value="MCX7569694.1"/>
    <property type="molecule type" value="Genomic_DNA"/>
</dbReference>
<sequence length="123" mass="13500">MSAYKRKNGEAVAALLAVLTGLALLTAAHWWSVADPLTANGRLLKLGSWMPAWYGIGPYAGKETAGLVGWLVSWVMWHVLLRGRELNLRVWTYGCLAGVVAMLVLLWPPLYHAIFGWNVPSIG</sequence>
<keyword evidence="1" id="KW-0472">Membrane</keyword>
<gene>
    <name evidence="2" type="ORF">OS242_06930</name>
</gene>
<feature type="transmembrane region" description="Helical" evidence="1">
    <location>
        <begin position="90"/>
        <end position="110"/>
    </location>
</feature>
<evidence type="ECO:0000313" key="3">
    <source>
        <dbReference type="Proteomes" id="UP001208017"/>
    </source>
</evidence>
<proteinExistence type="predicted"/>
<keyword evidence="1" id="KW-1133">Transmembrane helix</keyword>
<feature type="transmembrane region" description="Helical" evidence="1">
    <location>
        <begin position="64"/>
        <end position="81"/>
    </location>
</feature>
<evidence type="ECO:0000256" key="1">
    <source>
        <dbReference type="SAM" id="Phobius"/>
    </source>
</evidence>
<protein>
    <submittedName>
        <fullName evidence="2">Uncharacterized protein</fullName>
    </submittedName>
</protein>
<keyword evidence="1" id="KW-0812">Transmembrane</keyword>
<dbReference type="Proteomes" id="UP001208017">
    <property type="component" value="Unassembled WGS sequence"/>
</dbReference>
<organism evidence="2 3">
    <name type="scientific">Tumebacillus lacus</name>
    <dbReference type="NCBI Taxonomy" id="2995335"/>
    <lineage>
        <taxon>Bacteria</taxon>
        <taxon>Bacillati</taxon>
        <taxon>Bacillota</taxon>
        <taxon>Bacilli</taxon>
        <taxon>Bacillales</taxon>
        <taxon>Alicyclobacillaceae</taxon>
        <taxon>Tumebacillus</taxon>
    </lineage>
</organism>
<evidence type="ECO:0000313" key="2">
    <source>
        <dbReference type="EMBL" id="MCX7569694.1"/>
    </source>
</evidence>
<name>A0ABT3WYE4_9BACL</name>
<dbReference type="RefSeq" id="WP_267150925.1">
    <property type="nucleotide sequence ID" value="NZ_JAPMLT010000002.1"/>
</dbReference>